<evidence type="ECO:0000256" key="1">
    <source>
        <dbReference type="ARBA" id="ARBA00023180"/>
    </source>
</evidence>
<keyword evidence="1" id="KW-0325">Glycoprotein</keyword>
<reference evidence="6" key="2">
    <citation type="journal article" date="2014" name="Nat. Commun.">
        <title>The cavefish genome reveals candidate genes for eye loss.</title>
        <authorList>
            <person name="McGaugh S.E."/>
            <person name="Gross J.B."/>
            <person name="Aken B."/>
            <person name="Blin M."/>
            <person name="Borowsky R."/>
            <person name="Chalopin D."/>
            <person name="Hinaux H."/>
            <person name="Jeffery W.R."/>
            <person name="Keene A."/>
            <person name="Ma L."/>
            <person name="Minx P."/>
            <person name="Murphy D."/>
            <person name="O'Quin K.E."/>
            <person name="Retaux S."/>
            <person name="Rohner N."/>
            <person name="Searle S.M."/>
            <person name="Stahl B.A."/>
            <person name="Tabin C."/>
            <person name="Volff J.N."/>
            <person name="Yoshizawa M."/>
            <person name="Warren W.C."/>
        </authorList>
    </citation>
    <scope>NUCLEOTIDE SEQUENCE [LARGE SCALE GENOMIC DNA]</scope>
    <source>
        <strain evidence="6">female</strain>
    </source>
</reference>
<evidence type="ECO:0000256" key="2">
    <source>
        <dbReference type="SAM" id="MobiDB-lite"/>
    </source>
</evidence>
<dbReference type="Bgee" id="ENSAMXG00000031276">
    <property type="expression patterns" value="Expressed in camera-type eye and 9 other cell types or tissues"/>
</dbReference>
<keyword evidence="3" id="KW-0732">Signal</keyword>
<evidence type="ECO:0000313" key="5">
    <source>
        <dbReference type="Ensembl" id="ENSAMXP00000039934.1"/>
    </source>
</evidence>
<reference evidence="6" key="1">
    <citation type="submission" date="2013-03" db="EMBL/GenBank/DDBJ databases">
        <authorList>
            <person name="Jeffery W."/>
            <person name="Warren W."/>
            <person name="Wilson R.K."/>
        </authorList>
    </citation>
    <scope>NUCLEOTIDE SEQUENCE</scope>
    <source>
        <strain evidence="6">female</strain>
    </source>
</reference>
<dbReference type="Proteomes" id="UP000018467">
    <property type="component" value="Unassembled WGS sequence"/>
</dbReference>
<dbReference type="AlphaFoldDB" id="A0A3B1JF43"/>
<keyword evidence="6" id="KW-1185">Reference proteome</keyword>
<feature type="domain" description="Cadherin N-terminal" evidence="4">
    <location>
        <begin position="29"/>
        <end position="70"/>
    </location>
</feature>
<name>A0A3B1JF43_ASTMX</name>
<proteinExistence type="predicted"/>
<feature type="region of interest" description="Disordered" evidence="2">
    <location>
        <begin position="69"/>
        <end position="100"/>
    </location>
</feature>
<dbReference type="InParanoid" id="A0A3B1JF43"/>
<organism evidence="5 6">
    <name type="scientific">Astyanax mexicanus</name>
    <name type="common">Blind cave fish</name>
    <name type="synonym">Astyanax fasciatus mexicanus</name>
    <dbReference type="NCBI Taxonomy" id="7994"/>
    <lineage>
        <taxon>Eukaryota</taxon>
        <taxon>Metazoa</taxon>
        <taxon>Chordata</taxon>
        <taxon>Craniata</taxon>
        <taxon>Vertebrata</taxon>
        <taxon>Euteleostomi</taxon>
        <taxon>Actinopterygii</taxon>
        <taxon>Neopterygii</taxon>
        <taxon>Teleostei</taxon>
        <taxon>Ostariophysi</taxon>
        <taxon>Characiformes</taxon>
        <taxon>Characoidei</taxon>
        <taxon>Acestrorhamphidae</taxon>
        <taxon>Acestrorhamphinae</taxon>
        <taxon>Astyanax</taxon>
    </lineage>
</organism>
<reference evidence="5" key="3">
    <citation type="submission" date="2025-08" db="UniProtKB">
        <authorList>
            <consortium name="Ensembl"/>
        </authorList>
    </citation>
    <scope>IDENTIFICATION</scope>
</reference>
<evidence type="ECO:0000259" key="4">
    <source>
        <dbReference type="Pfam" id="PF08266"/>
    </source>
</evidence>
<evidence type="ECO:0000313" key="6">
    <source>
        <dbReference type="Proteomes" id="UP000018467"/>
    </source>
</evidence>
<evidence type="ECO:0000256" key="3">
    <source>
        <dbReference type="SAM" id="SignalP"/>
    </source>
</evidence>
<dbReference type="Ensembl" id="ENSAMXT00000040739.1">
    <property type="protein sequence ID" value="ENSAMXP00000039934.1"/>
    <property type="gene ID" value="ENSAMXG00000031276.1"/>
</dbReference>
<reference evidence="5" key="4">
    <citation type="submission" date="2025-09" db="UniProtKB">
        <authorList>
            <consortium name="Ensembl"/>
        </authorList>
    </citation>
    <scope>IDENTIFICATION</scope>
</reference>
<sequence length="100" mass="10760">MAFKGFFDLNWMLCFCLFVLVVNAANGDIRYTVAEESKPGTVVGNLAKDLSLSLADITSRNVRIASEAAKGVSDPGAGQRPRFSTPEQQCHSSCVYSGPE</sequence>
<accession>A0A3B1JF43</accession>
<feature type="signal peptide" evidence="3">
    <location>
        <begin position="1"/>
        <end position="24"/>
    </location>
</feature>
<feature type="chain" id="PRO_5017347565" description="Cadherin N-terminal domain-containing protein" evidence="3">
    <location>
        <begin position="25"/>
        <end position="100"/>
    </location>
</feature>
<feature type="compositionally biased region" description="Polar residues" evidence="2">
    <location>
        <begin position="85"/>
        <end position="100"/>
    </location>
</feature>
<protein>
    <recommendedName>
        <fullName evidence="4">Cadherin N-terminal domain-containing protein</fullName>
    </recommendedName>
</protein>
<dbReference type="InterPro" id="IPR013164">
    <property type="entry name" value="Cadherin_N"/>
</dbReference>
<dbReference type="Pfam" id="PF08266">
    <property type="entry name" value="Cadherin_2"/>
    <property type="match status" value="1"/>
</dbReference>
<dbReference type="Gene3D" id="2.60.40.60">
    <property type="entry name" value="Cadherins"/>
    <property type="match status" value="1"/>
</dbReference>